<proteinExistence type="predicted"/>
<organism evidence="2 3">
    <name type="scientific">Streptomyces prunicolor</name>
    <dbReference type="NCBI Taxonomy" id="67348"/>
    <lineage>
        <taxon>Bacteria</taxon>
        <taxon>Bacillati</taxon>
        <taxon>Actinomycetota</taxon>
        <taxon>Actinomycetes</taxon>
        <taxon>Kitasatosporales</taxon>
        <taxon>Streptomycetaceae</taxon>
        <taxon>Streptomyces</taxon>
    </lineage>
</organism>
<evidence type="ECO:0000256" key="1">
    <source>
        <dbReference type="ARBA" id="ARBA00023125"/>
    </source>
</evidence>
<evidence type="ECO:0000313" key="3">
    <source>
        <dbReference type="Proteomes" id="UP001187346"/>
    </source>
</evidence>
<comment type="caution">
    <text evidence="2">The sequence shown here is derived from an EMBL/GenBank/DDBJ whole genome shotgun (WGS) entry which is preliminary data.</text>
</comment>
<dbReference type="Gene3D" id="1.10.150.130">
    <property type="match status" value="1"/>
</dbReference>
<protein>
    <recommendedName>
        <fullName evidence="4">Core-binding (CB) domain-containing protein</fullName>
    </recommendedName>
</protein>
<dbReference type="EMBL" id="JAWMAJ010000057">
    <property type="protein sequence ID" value="MDV7218002.1"/>
    <property type="molecule type" value="Genomic_DNA"/>
</dbReference>
<keyword evidence="1" id="KW-0238">DNA-binding</keyword>
<evidence type="ECO:0008006" key="4">
    <source>
        <dbReference type="Google" id="ProtNLM"/>
    </source>
</evidence>
<dbReference type="RefSeq" id="WP_317772159.1">
    <property type="nucleotide sequence ID" value="NZ_JAWMAJ010000057.1"/>
</dbReference>
<accession>A0ABU4FBP2</accession>
<dbReference type="SUPFAM" id="SSF47823">
    <property type="entry name" value="lambda integrase-like, N-terminal domain"/>
    <property type="match status" value="1"/>
</dbReference>
<dbReference type="InterPro" id="IPR010998">
    <property type="entry name" value="Integrase_recombinase_N"/>
</dbReference>
<keyword evidence="3" id="KW-1185">Reference proteome</keyword>
<sequence>MVSRWRVYWVPAQRVVEAIRVPALGDWEDLEEREARAGIRPGTPILLSPNCRIGGRLSHFLARSFFARLDPETKRSYATDYCVFVDFLWSRGKNWDEAISGDLWDFEDWRTRSVKNPQKVGGALWNRGLAALGRLYLWAVKQRYVSVSPIEMRETIGRHGQVVEAPAAGPRTRGPVACAG</sequence>
<reference evidence="2 3" key="1">
    <citation type="submission" date="2023-10" db="EMBL/GenBank/DDBJ databases">
        <title>Characterization of rhizosphere-enriched actinobacteria from wheat plants lab-grown on chernevaya soil.</title>
        <authorList>
            <person name="Tikhonova E.N."/>
            <person name="Konopkin A."/>
            <person name="Kravchenko I.K."/>
        </authorList>
    </citation>
    <scope>NUCLEOTIDE SEQUENCE [LARGE SCALE GENOMIC DNA]</scope>
    <source>
        <strain evidence="2 3">RR29</strain>
    </source>
</reference>
<name>A0ABU4FBP2_9ACTN</name>
<gene>
    <name evidence="2" type="ORF">R5A26_18825</name>
</gene>
<dbReference type="Proteomes" id="UP001187346">
    <property type="component" value="Unassembled WGS sequence"/>
</dbReference>
<evidence type="ECO:0000313" key="2">
    <source>
        <dbReference type="EMBL" id="MDV7218002.1"/>
    </source>
</evidence>